<dbReference type="SUPFAM" id="SSF56112">
    <property type="entry name" value="Protein kinase-like (PK-like)"/>
    <property type="match status" value="1"/>
</dbReference>
<proteinExistence type="inferred from homology"/>
<dbReference type="PROSITE" id="PS50011">
    <property type="entry name" value="PROTEIN_KINASE_DOM"/>
    <property type="match status" value="1"/>
</dbReference>
<comment type="similarity">
    <text evidence="2">Belongs to the protein kinase superfamily. CAMK Ser/Thr protein kinase family. NIM1 subfamily.</text>
</comment>
<dbReference type="GO" id="GO:0035556">
    <property type="term" value="P:intracellular signal transduction"/>
    <property type="evidence" value="ECO:0007669"/>
    <property type="project" value="TreeGrafter"/>
</dbReference>
<feature type="compositionally biased region" description="Polar residues" evidence="13">
    <location>
        <begin position="114"/>
        <end position="129"/>
    </location>
</feature>
<dbReference type="Pfam" id="PF00069">
    <property type="entry name" value="Pkinase"/>
    <property type="match status" value="1"/>
</dbReference>
<feature type="compositionally biased region" description="Basic and acidic residues" evidence="13">
    <location>
        <begin position="840"/>
        <end position="859"/>
    </location>
</feature>
<evidence type="ECO:0000256" key="10">
    <source>
        <dbReference type="ARBA" id="ARBA00022840"/>
    </source>
</evidence>
<reference evidence="16 17" key="1">
    <citation type="journal article" date="2009" name="Genome Res.">
        <title>Comparative genomic analyses of the human fungal pathogens Coccidioides and their relatives.</title>
        <authorList>
            <person name="Sharpton T.J."/>
            <person name="Stajich J.E."/>
            <person name="Rounsley S.D."/>
            <person name="Gardner M.J."/>
            <person name="Wortman J.R."/>
            <person name="Jordar V.S."/>
            <person name="Maiti R."/>
            <person name="Kodira C.D."/>
            <person name="Neafsey D.E."/>
            <person name="Zeng Q."/>
            <person name="Hung C.-Y."/>
            <person name="McMahan C."/>
            <person name="Muszewska A."/>
            <person name="Grynberg M."/>
            <person name="Mandel M.A."/>
            <person name="Kellner E.M."/>
            <person name="Barker B.M."/>
            <person name="Galgiani J.N."/>
            <person name="Orbach M.J."/>
            <person name="Kirkland T.N."/>
            <person name="Cole G.T."/>
            <person name="Henn M.R."/>
            <person name="Birren B.W."/>
            <person name="Taylor J.W."/>
        </authorList>
    </citation>
    <scope>NUCLEOTIDE SEQUENCE [LARGE SCALE GENOMIC DNA]</scope>
    <source>
        <strain evidence="17">C735</strain>
    </source>
</reference>
<comment type="catalytic activity">
    <reaction evidence="12">
        <text>L-seryl-[protein] + ATP = O-phospho-L-seryl-[protein] + ADP + H(+)</text>
        <dbReference type="Rhea" id="RHEA:17989"/>
        <dbReference type="Rhea" id="RHEA-COMP:9863"/>
        <dbReference type="Rhea" id="RHEA-COMP:11604"/>
        <dbReference type="ChEBI" id="CHEBI:15378"/>
        <dbReference type="ChEBI" id="CHEBI:29999"/>
        <dbReference type="ChEBI" id="CHEBI:30616"/>
        <dbReference type="ChEBI" id="CHEBI:83421"/>
        <dbReference type="ChEBI" id="CHEBI:456216"/>
        <dbReference type="EC" id="2.7.11.1"/>
    </reaction>
</comment>
<dbReference type="GO" id="GO:0000226">
    <property type="term" value="P:microtubule cytoskeleton organization"/>
    <property type="evidence" value="ECO:0007669"/>
    <property type="project" value="TreeGrafter"/>
</dbReference>
<comment type="catalytic activity">
    <reaction evidence="11">
        <text>L-threonyl-[protein] + ATP = O-phospho-L-threonyl-[protein] + ADP + H(+)</text>
        <dbReference type="Rhea" id="RHEA:46608"/>
        <dbReference type="Rhea" id="RHEA-COMP:11060"/>
        <dbReference type="Rhea" id="RHEA-COMP:11605"/>
        <dbReference type="ChEBI" id="CHEBI:15378"/>
        <dbReference type="ChEBI" id="CHEBI:30013"/>
        <dbReference type="ChEBI" id="CHEBI:30616"/>
        <dbReference type="ChEBI" id="CHEBI:61977"/>
        <dbReference type="ChEBI" id="CHEBI:456216"/>
        <dbReference type="EC" id="2.7.11.1"/>
    </reaction>
</comment>
<feature type="region of interest" description="Disordered" evidence="13">
    <location>
        <begin position="1"/>
        <end position="164"/>
    </location>
</feature>
<evidence type="ECO:0000256" key="8">
    <source>
        <dbReference type="ARBA" id="ARBA00022741"/>
    </source>
</evidence>
<dbReference type="Gene3D" id="3.30.310.80">
    <property type="entry name" value="Kinase associated domain 1, KA1"/>
    <property type="match status" value="1"/>
</dbReference>
<dbReference type="Pfam" id="PF02149">
    <property type="entry name" value="KA1"/>
    <property type="match status" value="1"/>
</dbReference>
<comment type="caution">
    <text evidence="16">The sequence shown here is derived from an EMBL/GenBank/DDBJ whole genome shotgun (WGS) entry which is preliminary data.</text>
</comment>
<feature type="domain" description="KA1" evidence="15">
    <location>
        <begin position="1028"/>
        <end position="1077"/>
    </location>
</feature>
<dbReference type="InterPro" id="IPR000719">
    <property type="entry name" value="Prot_kinase_dom"/>
</dbReference>
<dbReference type="VEuPathDB" id="FungiDB:CPC735_033260"/>
<dbReference type="InterPro" id="IPR008271">
    <property type="entry name" value="Ser/Thr_kinase_AS"/>
</dbReference>
<dbReference type="GO" id="GO:0005524">
    <property type="term" value="F:ATP binding"/>
    <property type="evidence" value="ECO:0007669"/>
    <property type="project" value="UniProtKB-KW"/>
</dbReference>
<gene>
    <name evidence="16" type="ORF">CPC735_033260</name>
</gene>
<dbReference type="GO" id="GO:0071944">
    <property type="term" value="C:cell periphery"/>
    <property type="evidence" value="ECO:0007669"/>
    <property type="project" value="UniProtKB-ARBA"/>
</dbReference>
<evidence type="ECO:0000256" key="13">
    <source>
        <dbReference type="SAM" id="MobiDB-lite"/>
    </source>
</evidence>
<dbReference type="HOGENOM" id="CLU_002664_0_2_1"/>
<dbReference type="PANTHER" id="PTHR24346:SF82">
    <property type="entry name" value="KP78A-RELATED"/>
    <property type="match status" value="1"/>
</dbReference>
<evidence type="ECO:0000256" key="1">
    <source>
        <dbReference type="ARBA" id="ARBA00004496"/>
    </source>
</evidence>
<dbReference type="CDD" id="cd14077">
    <property type="entry name" value="STKc_Kin1_2"/>
    <property type="match status" value="1"/>
</dbReference>
<dbReference type="GO" id="GO:0005737">
    <property type="term" value="C:cytoplasm"/>
    <property type="evidence" value="ECO:0007669"/>
    <property type="project" value="UniProtKB-SubCell"/>
</dbReference>
<evidence type="ECO:0000313" key="17">
    <source>
        <dbReference type="Proteomes" id="UP000009084"/>
    </source>
</evidence>
<dbReference type="PROSITE" id="PS50032">
    <property type="entry name" value="KA1"/>
    <property type="match status" value="1"/>
</dbReference>
<dbReference type="GO" id="GO:0106310">
    <property type="term" value="F:protein serine kinase activity"/>
    <property type="evidence" value="ECO:0007669"/>
    <property type="project" value="RHEA"/>
</dbReference>
<dbReference type="OrthoDB" id="1928777at2759"/>
<dbReference type="GO" id="GO:0004674">
    <property type="term" value="F:protein serine/threonine kinase activity"/>
    <property type="evidence" value="ECO:0007669"/>
    <property type="project" value="UniProtKB-KW"/>
</dbReference>
<accession>C5P5K0</accession>
<feature type="region of interest" description="Disordered" evidence="13">
    <location>
        <begin position="586"/>
        <end position="870"/>
    </location>
</feature>
<dbReference type="InterPro" id="IPR028375">
    <property type="entry name" value="KA1/Ssp2_C"/>
</dbReference>
<sequence length="1077" mass="119638">MSTAASQASPVVVRNPATQHPHPSYRPPAADTPQRTRTSGGGAAQYSHSQSRSGSRSYGHDRSASNKGPPSGHPRREYESLKAATAPRSASRDRTQEPNLPYRTDSRVHRRQSSKPTYSRNSTDMTGPSSGVADGYGSVHTSHHPPNGSGITNQTRRRTTITASSGQWALGKTIGAGSMGKVKLAKNVETGEQVSWKPLQLRRHEESPDTNASLFFKVAVKIIPRHSTEEHRSTRESERADRSKEIRTAREAAIVTLLNHPYVCGMRDVVRTNHHWYMFFEYVNGGQMLDYIISHGKLKEKQARKFARQIASALDYCHKNNIVHRDLKIENILISKTGDIKIIDFGLSNLFSPKGQLKTFCGSLYFAAPELLQARQYTGPEVDVWSFGIVLYVLVCGKVPFDDQSMPQLHAKIKRGVVEYPQGLSSDCRNIISRMLVTDPKQRASLTEIMNHPWMTKGFSGPPENYLPHRDPLQLPLDSEVIRRMTGFDFGPPEFISAQLTKVIESEDYQSAVRAFVKEHHTPNPVNDKKRGVFDFYKRRNSTSKDTLSNTSLEAMPHGLDPANGYHPLIAVYNLVKEKLNREKQEVHPGGLAIPHSPGEAPVKFPDISAPEAAHTNQRSYEIPGERDTGGRSRPRARTHGDDEISEGIKNLKLAKPSGPASPAIVTPQIEQPPRKENAAVGLLRRLSTRRTRDKGRDEKTTAHHAQALNVQSPDSLPPPRKSFSMRRTRRGEASPATIHHGGSQPQQQEVSRGELSSRAINLLGRSTSVNSADFRSRKNPSRGGTDTLSPATAHDPPLTSGSDRSSLNVQRSKASDNANSDSRSGYKPQTLRTKSLGHARRESIQARRARREEAREANVPEETDAELAQASTSIENGTTAEESLKPVYLKGLFSVSTTSNKPLPFIRSDIIRVLRQLGVEYVEIRGGFSCRHAPSIDLKRVIDARPPSPEQQGMVAGHRRKISFGGLRGHEREENKDDAKSQQRSSRRHADQSFISNSDGSEDYAANREHNAGERVLGETTTRVQSDTGENLVLRFEILIVKVPLFSLHGIQFKKVSGGMWQYREMAKKILDALRL</sequence>
<dbReference type="SMART" id="SM00220">
    <property type="entry name" value="S_TKc"/>
    <property type="match status" value="1"/>
</dbReference>
<dbReference type="InterPro" id="IPR011009">
    <property type="entry name" value="Kinase-like_dom_sf"/>
</dbReference>
<keyword evidence="7" id="KW-0808">Transferase</keyword>
<dbReference type="Gene3D" id="1.10.510.10">
    <property type="entry name" value="Transferase(Phosphotransferase) domain 1"/>
    <property type="match status" value="1"/>
</dbReference>
<evidence type="ECO:0000256" key="9">
    <source>
        <dbReference type="ARBA" id="ARBA00022777"/>
    </source>
</evidence>
<feature type="compositionally biased region" description="Polar residues" evidence="13">
    <location>
        <begin position="800"/>
        <end position="824"/>
    </location>
</feature>
<evidence type="ECO:0000256" key="6">
    <source>
        <dbReference type="ARBA" id="ARBA00022553"/>
    </source>
</evidence>
<evidence type="ECO:0000259" key="15">
    <source>
        <dbReference type="PROSITE" id="PS50032"/>
    </source>
</evidence>
<keyword evidence="5" id="KW-0723">Serine/threonine-protein kinase</keyword>
<dbReference type="EMBL" id="ACFW01000025">
    <property type="protein sequence ID" value="EER27990.1"/>
    <property type="molecule type" value="Genomic_DNA"/>
</dbReference>
<keyword evidence="4" id="KW-0963">Cytoplasm</keyword>
<dbReference type="PANTHER" id="PTHR24346">
    <property type="entry name" value="MAP/MICROTUBULE AFFINITY-REGULATING KINASE"/>
    <property type="match status" value="1"/>
</dbReference>
<keyword evidence="8" id="KW-0547">Nucleotide-binding</keyword>
<evidence type="ECO:0000256" key="11">
    <source>
        <dbReference type="ARBA" id="ARBA00047899"/>
    </source>
</evidence>
<dbReference type="InterPro" id="IPR001772">
    <property type="entry name" value="KA1_dom"/>
</dbReference>
<evidence type="ECO:0000256" key="7">
    <source>
        <dbReference type="ARBA" id="ARBA00022679"/>
    </source>
</evidence>
<dbReference type="CDD" id="cd12121">
    <property type="entry name" value="MARK_C_like"/>
    <property type="match status" value="1"/>
</dbReference>
<feature type="compositionally biased region" description="Basic and acidic residues" evidence="13">
    <location>
        <begin position="969"/>
        <end position="982"/>
    </location>
</feature>
<feature type="region of interest" description="Disordered" evidence="13">
    <location>
        <begin position="966"/>
        <end position="1023"/>
    </location>
</feature>
<comment type="subcellular location">
    <subcellularLocation>
        <location evidence="1">Cytoplasm</location>
    </subcellularLocation>
</comment>
<dbReference type="AlphaFoldDB" id="C5P5K0"/>
<feature type="compositionally biased region" description="Polar residues" evidence="13">
    <location>
        <begin position="765"/>
        <end position="774"/>
    </location>
</feature>
<protein>
    <recommendedName>
        <fullName evidence="3">non-specific serine/threonine protein kinase</fullName>
        <ecNumber evidence="3">2.7.11.1</ecNumber>
    </recommendedName>
</protein>
<keyword evidence="6" id="KW-0597">Phosphoprotein</keyword>
<dbReference type="SUPFAM" id="SSF103243">
    <property type="entry name" value="KA1-like"/>
    <property type="match status" value="1"/>
</dbReference>
<evidence type="ECO:0000256" key="2">
    <source>
        <dbReference type="ARBA" id="ARBA00010791"/>
    </source>
</evidence>
<dbReference type="Proteomes" id="UP000009084">
    <property type="component" value="Unassembled WGS sequence"/>
</dbReference>
<evidence type="ECO:0000256" key="3">
    <source>
        <dbReference type="ARBA" id="ARBA00012513"/>
    </source>
</evidence>
<feature type="compositionally biased region" description="Basic and acidic residues" evidence="13">
    <location>
        <begin position="1006"/>
        <end position="1018"/>
    </location>
</feature>
<evidence type="ECO:0000313" key="16">
    <source>
        <dbReference type="EMBL" id="EER27990.1"/>
    </source>
</evidence>
<name>C5P5K0_COCP7</name>
<evidence type="ECO:0000256" key="5">
    <source>
        <dbReference type="ARBA" id="ARBA00022527"/>
    </source>
</evidence>
<feature type="domain" description="Protein kinase" evidence="14">
    <location>
        <begin position="168"/>
        <end position="455"/>
    </location>
</feature>
<evidence type="ECO:0000256" key="4">
    <source>
        <dbReference type="ARBA" id="ARBA00022490"/>
    </source>
</evidence>
<keyword evidence="10" id="KW-0067">ATP-binding</keyword>
<evidence type="ECO:0000256" key="12">
    <source>
        <dbReference type="ARBA" id="ARBA00048679"/>
    </source>
</evidence>
<organism evidence="16 17">
    <name type="scientific">Coccidioides posadasii (strain C735)</name>
    <name type="common">Valley fever fungus</name>
    <dbReference type="NCBI Taxonomy" id="222929"/>
    <lineage>
        <taxon>Eukaryota</taxon>
        <taxon>Fungi</taxon>
        <taxon>Dikarya</taxon>
        <taxon>Ascomycota</taxon>
        <taxon>Pezizomycotina</taxon>
        <taxon>Eurotiomycetes</taxon>
        <taxon>Eurotiomycetidae</taxon>
        <taxon>Onygenales</taxon>
        <taxon>Onygenaceae</taxon>
        <taxon>Coccidioides</taxon>
    </lineage>
</organism>
<dbReference type="EC" id="2.7.11.1" evidence="3"/>
<dbReference type="FunFam" id="1.10.510.10:FF:000333">
    <property type="entry name" value="Non-specific serine/threonine protein kinase"/>
    <property type="match status" value="1"/>
</dbReference>
<dbReference type="PROSITE" id="PS00108">
    <property type="entry name" value="PROTEIN_KINASE_ST"/>
    <property type="match status" value="1"/>
</dbReference>
<evidence type="ECO:0000259" key="14">
    <source>
        <dbReference type="PROSITE" id="PS50011"/>
    </source>
</evidence>
<feature type="compositionally biased region" description="Low complexity" evidence="13">
    <location>
        <begin position="45"/>
        <end position="57"/>
    </location>
</feature>
<keyword evidence="9 16" id="KW-0418">Kinase</keyword>